<evidence type="ECO:0008006" key="3">
    <source>
        <dbReference type="Google" id="ProtNLM"/>
    </source>
</evidence>
<dbReference type="EMBL" id="CP134536">
    <property type="protein sequence ID" value="WNH12922.1"/>
    <property type="molecule type" value="Genomic_DNA"/>
</dbReference>
<proteinExistence type="predicted"/>
<reference evidence="1 2" key="1">
    <citation type="submission" date="2023-09" db="EMBL/GenBank/DDBJ databases">
        <title>Thalassobella suaedae gen. nov., sp. nov., a marine bacterium of the family Flavobacteriaceae isolated from a halophyte Suaeda japonica.</title>
        <authorList>
            <person name="Lee S.Y."/>
            <person name="Hwang C.Y."/>
        </authorList>
    </citation>
    <scope>NUCLEOTIDE SEQUENCE [LARGE SCALE GENOMIC DNA]</scope>
    <source>
        <strain evidence="1 2">HL-DH10</strain>
    </source>
</reference>
<dbReference type="InterPro" id="IPR029063">
    <property type="entry name" value="SAM-dependent_MTases_sf"/>
</dbReference>
<dbReference type="Proteomes" id="UP001303407">
    <property type="component" value="Chromosome"/>
</dbReference>
<evidence type="ECO:0000313" key="2">
    <source>
        <dbReference type="Proteomes" id="UP001303407"/>
    </source>
</evidence>
<evidence type="ECO:0000313" key="1">
    <source>
        <dbReference type="EMBL" id="WNH12922.1"/>
    </source>
</evidence>
<name>A0ABY9Y4D5_9FLAO</name>
<dbReference type="Gene3D" id="3.40.50.150">
    <property type="entry name" value="Vaccinia Virus protein VP39"/>
    <property type="match status" value="1"/>
</dbReference>
<accession>A0ABY9Y4D5</accession>
<gene>
    <name evidence="1" type="ORF">RHP49_01405</name>
</gene>
<dbReference type="SUPFAM" id="SSF53335">
    <property type="entry name" value="S-adenosyl-L-methionine-dependent methyltransferases"/>
    <property type="match status" value="1"/>
</dbReference>
<keyword evidence="2" id="KW-1185">Reference proteome</keyword>
<dbReference type="RefSeq" id="WP_415862902.1">
    <property type="nucleotide sequence ID" value="NZ_CP134536.1"/>
</dbReference>
<protein>
    <recommendedName>
        <fullName evidence="3">Class I SAM-dependent methyltransferase</fullName>
    </recommendedName>
</protein>
<organism evidence="1 2">
    <name type="scientific">Thalassobellus suaedae</name>
    <dbReference type="NCBI Taxonomy" id="3074124"/>
    <lineage>
        <taxon>Bacteria</taxon>
        <taxon>Pseudomonadati</taxon>
        <taxon>Bacteroidota</taxon>
        <taxon>Flavobacteriia</taxon>
        <taxon>Flavobacteriales</taxon>
        <taxon>Flavobacteriaceae</taxon>
        <taxon>Thalassobellus</taxon>
    </lineage>
</organism>
<sequence>MKHQRKTLILKAINKLPDKLGYLIYHFLQKKSFKSIELNIISNKNSIEKIKSILTKKNIEIKNKNIIEIGSGWLPIMPFLFKLELKISKISTYDINKHYSNKRVKLTCQYFKNLKFKTHKCLNIKLPDFIDYYPRTNIINTNIGNNFNLIYSRFVLEHVTPNDILEMHKKFYSESRDDIKIIHLISPSDHRAYSDNSLSIYDFLQYSDNDWNKIQTKFDYHNRLRLPEYLDIFNKTGFTVSYIEYDTAEFNSEKYKKYKKLRIHSDYNKFSEKEILAGSIVVLLEKEISCIKS</sequence>